<proteinExistence type="predicted"/>
<evidence type="ECO:0000313" key="2">
    <source>
        <dbReference type="Proteomes" id="UP000007267"/>
    </source>
</evidence>
<protein>
    <recommendedName>
        <fullName evidence="3">DUF4371 domain-containing protein</fullName>
    </recommendedName>
</protein>
<evidence type="ECO:0008006" key="3">
    <source>
        <dbReference type="Google" id="ProtNLM"/>
    </source>
</evidence>
<reference evidence="2" key="2">
    <citation type="journal article" date="2013" name="Nat. Genet.">
        <title>The draft genomes of soft-shell turtle and green sea turtle yield insights into the development and evolution of the turtle-specific body plan.</title>
        <authorList>
            <person name="Wang Z."/>
            <person name="Pascual-Anaya J."/>
            <person name="Zadissa A."/>
            <person name="Li W."/>
            <person name="Niimura Y."/>
            <person name="Huang Z."/>
            <person name="Li C."/>
            <person name="White S."/>
            <person name="Xiong Z."/>
            <person name="Fang D."/>
            <person name="Wang B."/>
            <person name="Ming Y."/>
            <person name="Chen Y."/>
            <person name="Zheng Y."/>
            <person name="Kuraku S."/>
            <person name="Pignatelli M."/>
            <person name="Herrero J."/>
            <person name="Beal K."/>
            <person name="Nozawa M."/>
            <person name="Li Q."/>
            <person name="Wang J."/>
            <person name="Zhang H."/>
            <person name="Yu L."/>
            <person name="Shigenobu S."/>
            <person name="Wang J."/>
            <person name="Liu J."/>
            <person name="Flicek P."/>
            <person name="Searle S."/>
            <person name="Wang J."/>
            <person name="Kuratani S."/>
            <person name="Yin Y."/>
            <person name="Aken B."/>
            <person name="Zhang G."/>
            <person name="Irie N."/>
        </authorList>
    </citation>
    <scope>NUCLEOTIDE SEQUENCE [LARGE SCALE GENOMIC DNA]</scope>
    <source>
        <strain evidence="2">Daiwa-1</strain>
    </source>
</reference>
<dbReference type="SUPFAM" id="SSF53098">
    <property type="entry name" value="Ribonuclease H-like"/>
    <property type="match status" value="1"/>
</dbReference>
<reference evidence="1" key="3">
    <citation type="submission" date="2025-08" db="UniProtKB">
        <authorList>
            <consortium name="Ensembl"/>
        </authorList>
    </citation>
    <scope>IDENTIFICATION</scope>
</reference>
<dbReference type="PANTHER" id="PTHR45913">
    <property type="entry name" value="EPM2A-INTERACTING PROTEIN 1"/>
    <property type="match status" value="1"/>
</dbReference>
<dbReference type="GeneTree" id="ENSGT00940000160436"/>
<keyword evidence="2" id="KW-1185">Reference proteome</keyword>
<name>K7EYD2_PELSI</name>
<organism evidence="1 2">
    <name type="scientific">Pelodiscus sinensis</name>
    <name type="common">Chinese softshell turtle</name>
    <name type="synonym">Trionyx sinensis</name>
    <dbReference type="NCBI Taxonomy" id="13735"/>
    <lineage>
        <taxon>Eukaryota</taxon>
        <taxon>Metazoa</taxon>
        <taxon>Chordata</taxon>
        <taxon>Craniata</taxon>
        <taxon>Vertebrata</taxon>
        <taxon>Euteleostomi</taxon>
        <taxon>Archelosauria</taxon>
        <taxon>Testudinata</taxon>
        <taxon>Testudines</taxon>
        <taxon>Cryptodira</taxon>
        <taxon>Trionychia</taxon>
        <taxon>Trionychidae</taxon>
        <taxon>Pelodiscus</taxon>
    </lineage>
</organism>
<evidence type="ECO:0000313" key="1">
    <source>
        <dbReference type="Ensembl" id="ENSPSIP00000000792.1"/>
    </source>
</evidence>
<accession>K7EYD2</accession>
<dbReference type="Proteomes" id="UP000007267">
    <property type="component" value="Unassembled WGS sequence"/>
</dbReference>
<dbReference type="AlphaFoldDB" id="K7EYD2"/>
<dbReference type="PANTHER" id="PTHR45913:SF19">
    <property type="entry name" value="LOW QUALITY PROTEIN: ZINC FINGER BED DOMAIN-CONTAINING PROTEIN 5-LIKE"/>
    <property type="match status" value="1"/>
</dbReference>
<reference evidence="2" key="1">
    <citation type="submission" date="2011-10" db="EMBL/GenBank/DDBJ databases">
        <authorList>
            <consortium name="Soft-shell Turtle Genome Consortium"/>
        </authorList>
    </citation>
    <scope>NUCLEOTIDE SEQUENCE [LARGE SCALE GENOMIC DNA]</scope>
    <source>
        <strain evidence="2">Daiwa-1</strain>
    </source>
</reference>
<sequence length="296" mass="34205">MKTISDFFEENRLSWEKLIGVYTDGAPAMVGSRSGFVTSVKEKNPAVTTTHCVIHRLVLAAKTLLDNLHDSLNLAIKVVNFVKNSSLNMRLFDALCTDLGADHKTLLFHTEVRWLSKSNVLSRLFELKDQVEIFLKQQKKEELYHAFVDQTFQLSLVYLMDIFESLNNLNLKLQGNNAVNIIAHHNAIKAFTEKMQLWKCRTQTQRPNFSFFPTFSSLAENEGFQEVYKEDVKNKIVFHLDYLTDEFIRYFPDNFSGNPIYKLVCNPFNIDVNSLPEVLQEQALEIKYDSNAKDNF</sequence>
<dbReference type="Ensembl" id="ENSPSIT00000000792.1">
    <property type="protein sequence ID" value="ENSPSIP00000000792.1"/>
    <property type="gene ID" value="ENSPSIG00000000792.1"/>
</dbReference>
<dbReference type="eggNOG" id="ENOG502QT83">
    <property type="taxonomic scope" value="Eukaryota"/>
</dbReference>
<dbReference type="InterPro" id="IPR012337">
    <property type="entry name" value="RNaseH-like_sf"/>
</dbReference>
<dbReference type="EMBL" id="AGCU01094597">
    <property type="status" value="NOT_ANNOTATED_CDS"/>
    <property type="molecule type" value="Genomic_DNA"/>
</dbReference>
<reference evidence="1" key="4">
    <citation type="submission" date="2025-09" db="UniProtKB">
        <authorList>
            <consortium name="Ensembl"/>
        </authorList>
    </citation>
    <scope>IDENTIFICATION</scope>
</reference>
<dbReference type="OMA" id="XKRRIDE"/>
<dbReference type="HOGENOM" id="CLU_021316_1_0_1"/>